<evidence type="ECO:0000313" key="1">
    <source>
        <dbReference type="EMBL" id="CAB4650414.1"/>
    </source>
</evidence>
<dbReference type="EMBL" id="CAEZWN010000016">
    <property type="protein sequence ID" value="CAB4650414.1"/>
    <property type="molecule type" value="Genomic_DNA"/>
</dbReference>
<name>A0A6J6KQD5_9ZZZZ</name>
<proteinExistence type="predicted"/>
<accession>A0A6J6KQD5</accession>
<sequence>MASNALLAVTTDLPFLSAVKINSRAGSMPPKTSIIKSISGSATTDFKSEVSNSSLIPYFFDFGSRTATFTNSRVAPARVDKSDLFSINSRATCEPTTPQPSMPTFKVDLAELIGEVSQTYDSRRGTSITSKESKSA</sequence>
<protein>
    <submittedName>
        <fullName evidence="1">Unannotated protein</fullName>
    </submittedName>
</protein>
<organism evidence="1">
    <name type="scientific">freshwater metagenome</name>
    <dbReference type="NCBI Taxonomy" id="449393"/>
    <lineage>
        <taxon>unclassified sequences</taxon>
        <taxon>metagenomes</taxon>
        <taxon>ecological metagenomes</taxon>
    </lineage>
</organism>
<reference evidence="1" key="1">
    <citation type="submission" date="2020-05" db="EMBL/GenBank/DDBJ databases">
        <authorList>
            <person name="Chiriac C."/>
            <person name="Salcher M."/>
            <person name="Ghai R."/>
            <person name="Kavagutti S V."/>
        </authorList>
    </citation>
    <scope>NUCLEOTIDE SEQUENCE</scope>
</reference>
<dbReference type="AlphaFoldDB" id="A0A6J6KQD5"/>
<gene>
    <name evidence="1" type="ORF">UFOPK2252_00298</name>
</gene>